<reference evidence="1" key="1">
    <citation type="journal article" date="2014" name="Front. Microbiol.">
        <title>High frequency of phylogenetically diverse reductive dehalogenase-homologous genes in deep subseafloor sedimentary metagenomes.</title>
        <authorList>
            <person name="Kawai M."/>
            <person name="Futagami T."/>
            <person name="Toyoda A."/>
            <person name="Takaki Y."/>
            <person name="Nishi S."/>
            <person name="Hori S."/>
            <person name="Arai W."/>
            <person name="Tsubouchi T."/>
            <person name="Morono Y."/>
            <person name="Uchiyama I."/>
            <person name="Ito T."/>
            <person name="Fujiyama A."/>
            <person name="Inagaki F."/>
            <person name="Takami H."/>
        </authorList>
    </citation>
    <scope>NUCLEOTIDE SEQUENCE</scope>
    <source>
        <strain evidence="1">Expedition CK06-06</strain>
    </source>
</reference>
<dbReference type="AlphaFoldDB" id="X0WM57"/>
<organism evidence="1">
    <name type="scientific">marine sediment metagenome</name>
    <dbReference type="NCBI Taxonomy" id="412755"/>
    <lineage>
        <taxon>unclassified sequences</taxon>
        <taxon>metagenomes</taxon>
        <taxon>ecological metagenomes</taxon>
    </lineage>
</organism>
<protein>
    <submittedName>
        <fullName evidence="1">Uncharacterized protein</fullName>
    </submittedName>
</protein>
<evidence type="ECO:0000313" key="1">
    <source>
        <dbReference type="EMBL" id="GAG13791.1"/>
    </source>
</evidence>
<accession>X0WM57</accession>
<proteinExistence type="predicted"/>
<comment type="caution">
    <text evidence="1">The sequence shown here is derived from an EMBL/GenBank/DDBJ whole genome shotgun (WGS) entry which is preliminary data.</text>
</comment>
<gene>
    <name evidence="1" type="ORF">S01H1_33991</name>
</gene>
<name>X0WM57_9ZZZZ</name>
<dbReference type="EMBL" id="BARS01021132">
    <property type="protein sequence ID" value="GAG13791.1"/>
    <property type="molecule type" value="Genomic_DNA"/>
</dbReference>
<sequence>MQDDTLKIDIPIVDFVYMSKVIINGKEEDLGKLTKWSLILEVNHKPRIEKVVKKTLKKEFLPRETYKERTR</sequence>